<dbReference type="Proteomes" id="UP000271974">
    <property type="component" value="Unassembled WGS sequence"/>
</dbReference>
<keyword evidence="2" id="KW-1185">Reference proteome</keyword>
<sequence>MKTKTLTQMCNKHSSQVGWHGPLQSIMKKNQNNYQTQNQSISCTKIELHVLNSGFKHKREQKITTILFISQIKSTLLLKAQCAAFTFFSCLMSVFHKQVTIMHTKIQLMRIL</sequence>
<reference evidence="1 2" key="1">
    <citation type="submission" date="2019-01" db="EMBL/GenBank/DDBJ databases">
        <title>A draft genome assembly of the solar-powered sea slug Elysia chlorotica.</title>
        <authorList>
            <person name="Cai H."/>
            <person name="Li Q."/>
            <person name="Fang X."/>
            <person name="Li J."/>
            <person name="Curtis N.E."/>
            <person name="Altenburger A."/>
            <person name="Shibata T."/>
            <person name="Feng M."/>
            <person name="Maeda T."/>
            <person name="Schwartz J.A."/>
            <person name="Shigenobu S."/>
            <person name="Lundholm N."/>
            <person name="Nishiyama T."/>
            <person name="Yang H."/>
            <person name="Hasebe M."/>
            <person name="Li S."/>
            <person name="Pierce S.K."/>
            <person name="Wang J."/>
        </authorList>
    </citation>
    <scope>NUCLEOTIDE SEQUENCE [LARGE SCALE GENOMIC DNA]</scope>
    <source>
        <strain evidence="1">EC2010</strain>
        <tissue evidence="1">Whole organism of an adult</tissue>
    </source>
</reference>
<protein>
    <submittedName>
        <fullName evidence="1">Uncharacterized protein</fullName>
    </submittedName>
</protein>
<name>A0A3S0Z4C2_ELYCH</name>
<gene>
    <name evidence="1" type="ORF">EGW08_021831</name>
</gene>
<proteinExistence type="predicted"/>
<comment type="caution">
    <text evidence="1">The sequence shown here is derived from an EMBL/GenBank/DDBJ whole genome shotgun (WGS) entry which is preliminary data.</text>
</comment>
<evidence type="ECO:0000313" key="2">
    <source>
        <dbReference type="Proteomes" id="UP000271974"/>
    </source>
</evidence>
<evidence type="ECO:0000313" key="1">
    <source>
        <dbReference type="EMBL" id="RUS70403.1"/>
    </source>
</evidence>
<accession>A0A3S0Z4C2</accession>
<organism evidence="1 2">
    <name type="scientific">Elysia chlorotica</name>
    <name type="common">Eastern emerald elysia</name>
    <name type="synonym">Sea slug</name>
    <dbReference type="NCBI Taxonomy" id="188477"/>
    <lineage>
        <taxon>Eukaryota</taxon>
        <taxon>Metazoa</taxon>
        <taxon>Spiralia</taxon>
        <taxon>Lophotrochozoa</taxon>
        <taxon>Mollusca</taxon>
        <taxon>Gastropoda</taxon>
        <taxon>Heterobranchia</taxon>
        <taxon>Euthyneura</taxon>
        <taxon>Panpulmonata</taxon>
        <taxon>Sacoglossa</taxon>
        <taxon>Placobranchoidea</taxon>
        <taxon>Plakobranchidae</taxon>
        <taxon>Elysia</taxon>
    </lineage>
</organism>
<dbReference type="AlphaFoldDB" id="A0A3S0Z4C2"/>
<dbReference type="EMBL" id="RQTK01001417">
    <property type="protein sequence ID" value="RUS70403.1"/>
    <property type="molecule type" value="Genomic_DNA"/>
</dbReference>